<evidence type="ECO:0000313" key="2">
    <source>
        <dbReference type="Proteomes" id="UP000579945"/>
    </source>
</evidence>
<protein>
    <submittedName>
        <fullName evidence="1">Uncharacterized protein</fullName>
    </submittedName>
</protein>
<reference evidence="1 2" key="1">
    <citation type="submission" date="2020-08" db="EMBL/GenBank/DDBJ databases">
        <title>Sequencing the genomes of 1000 actinobacteria strains.</title>
        <authorList>
            <person name="Klenk H.-P."/>
        </authorList>
    </citation>
    <scope>NUCLEOTIDE SEQUENCE [LARGE SCALE GENOMIC DNA]</scope>
    <source>
        <strain evidence="1 2">DSM 44320</strain>
    </source>
</reference>
<name>A0A7W5VDX4_9ACTN</name>
<dbReference type="AlphaFoldDB" id="A0A7W5VDX4"/>
<sequence>MSTMVGNWKMAITDGCMPGDQLSLFNISPCNAHVELTFCAEGGQPLGPFRLVIPPQRTQSPILEELVDSDLPSPSLPYSVVVVSDAPVLVQPRPASQDVPKARRSTD</sequence>
<dbReference type="InterPro" id="IPR009794">
    <property type="entry name" value="ASRT"/>
</dbReference>
<proteinExistence type="predicted"/>
<dbReference type="Gene3D" id="2.60.290.11">
    <property type="entry name" value="TM1070-like"/>
    <property type="match status" value="1"/>
</dbReference>
<dbReference type="RefSeq" id="WP_183661047.1">
    <property type="nucleotide sequence ID" value="NZ_JACIBV010000002.1"/>
</dbReference>
<comment type="caution">
    <text evidence="1">The sequence shown here is derived from an EMBL/GenBank/DDBJ whole genome shotgun (WGS) entry which is preliminary data.</text>
</comment>
<dbReference type="SUPFAM" id="SSF89232">
    <property type="entry name" value="Hypothetical protein TM1070"/>
    <property type="match status" value="1"/>
</dbReference>
<keyword evidence="2" id="KW-1185">Reference proteome</keyword>
<dbReference type="Proteomes" id="UP000579945">
    <property type="component" value="Unassembled WGS sequence"/>
</dbReference>
<accession>A0A7W5VDX4</accession>
<dbReference type="InterPro" id="IPR036698">
    <property type="entry name" value="TM1070-like_sf"/>
</dbReference>
<dbReference type="EMBL" id="JACIBV010000002">
    <property type="protein sequence ID" value="MBB3733061.1"/>
    <property type="molecule type" value="Genomic_DNA"/>
</dbReference>
<gene>
    <name evidence="1" type="ORF">FHR33_009008</name>
</gene>
<dbReference type="Pfam" id="PF07100">
    <property type="entry name" value="ASRT"/>
    <property type="match status" value="1"/>
</dbReference>
<dbReference type="GeneID" id="95395041"/>
<organism evidence="1 2">
    <name type="scientific">Nonomuraea dietziae</name>
    <dbReference type="NCBI Taxonomy" id="65515"/>
    <lineage>
        <taxon>Bacteria</taxon>
        <taxon>Bacillati</taxon>
        <taxon>Actinomycetota</taxon>
        <taxon>Actinomycetes</taxon>
        <taxon>Streptosporangiales</taxon>
        <taxon>Streptosporangiaceae</taxon>
        <taxon>Nonomuraea</taxon>
    </lineage>
</organism>
<evidence type="ECO:0000313" key="1">
    <source>
        <dbReference type="EMBL" id="MBB3733061.1"/>
    </source>
</evidence>